<name>A0A542ZP13_9MICO</name>
<evidence type="ECO:0000256" key="3">
    <source>
        <dbReference type="ARBA" id="ARBA00038502"/>
    </source>
</evidence>
<comment type="caution">
    <text evidence="5">The sequence shown here is derived from an EMBL/GenBank/DDBJ whole genome shotgun (WGS) entry which is preliminary data.</text>
</comment>
<protein>
    <submittedName>
        <fullName evidence="5">[SSU ribosomal protein S5P]-alanine acetyltransferase</fullName>
    </submittedName>
</protein>
<dbReference type="Proteomes" id="UP000319514">
    <property type="component" value="Unassembled WGS sequence"/>
</dbReference>
<dbReference type="SUPFAM" id="SSF55729">
    <property type="entry name" value="Acyl-CoA N-acyltransferases (Nat)"/>
    <property type="match status" value="1"/>
</dbReference>
<reference evidence="5 6" key="1">
    <citation type="submission" date="2019-06" db="EMBL/GenBank/DDBJ databases">
        <title>Sequencing the genomes of 1000 actinobacteria strains.</title>
        <authorList>
            <person name="Klenk H.-P."/>
        </authorList>
    </citation>
    <scope>NUCLEOTIDE SEQUENCE [LARGE SCALE GENOMIC DNA]</scope>
    <source>
        <strain evidence="5 6">DSM 18082</strain>
    </source>
</reference>
<dbReference type="PANTHER" id="PTHR43792">
    <property type="entry name" value="GNAT FAMILY, PUTATIVE (AFU_ORTHOLOGUE AFUA_3G00765)-RELATED-RELATED"/>
    <property type="match status" value="1"/>
</dbReference>
<dbReference type="PROSITE" id="PS51186">
    <property type="entry name" value="GNAT"/>
    <property type="match status" value="1"/>
</dbReference>
<comment type="similarity">
    <text evidence="3">Belongs to the acetyltransferase family. RimJ subfamily.</text>
</comment>
<dbReference type="PANTHER" id="PTHR43792:SF8">
    <property type="entry name" value="[RIBOSOMAL PROTEIN US5]-ALANINE N-ACETYLTRANSFERASE"/>
    <property type="match status" value="1"/>
</dbReference>
<proteinExistence type="inferred from homology"/>
<accession>A0A542ZP13</accession>
<dbReference type="OrthoDB" id="5242221at2"/>
<organism evidence="5 6">
    <name type="scientific">Oryzihumus leptocrescens</name>
    <dbReference type="NCBI Taxonomy" id="297536"/>
    <lineage>
        <taxon>Bacteria</taxon>
        <taxon>Bacillati</taxon>
        <taxon>Actinomycetota</taxon>
        <taxon>Actinomycetes</taxon>
        <taxon>Micrococcales</taxon>
        <taxon>Intrasporangiaceae</taxon>
        <taxon>Oryzihumus</taxon>
    </lineage>
</organism>
<feature type="domain" description="N-acetyltransferase" evidence="4">
    <location>
        <begin position="1"/>
        <end position="169"/>
    </location>
</feature>
<keyword evidence="6" id="KW-1185">Reference proteome</keyword>
<keyword evidence="5" id="KW-0687">Ribonucleoprotein</keyword>
<evidence type="ECO:0000256" key="2">
    <source>
        <dbReference type="ARBA" id="ARBA00023315"/>
    </source>
</evidence>
<keyword evidence="5" id="KW-0689">Ribosomal protein</keyword>
<dbReference type="GO" id="GO:0008999">
    <property type="term" value="F:protein-N-terminal-alanine acetyltransferase activity"/>
    <property type="evidence" value="ECO:0007669"/>
    <property type="project" value="TreeGrafter"/>
</dbReference>
<dbReference type="GO" id="GO:0005840">
    <property type="term" value="C:ribosome"/>
    <property type="evidence" value="ECO:0007669"/>
    <property type="project" value="UniProtKB-KW"/>
</dbReference>
<evidence type="ECO:0000313" key="5">
    <source>
        <dbReference type="EMBL" id="TQL61989.1"/>
    </source>
</evidence>
<dbReference type="InterPro" id="IPR000182">
    <property type="entry name" value="GNAT_dom"/>
</dbReference>
<dbReference type="InterPro" id="IPR016181">
    <property type="entry name" value="Acyl_CoA_acyltransferase"/>
</dbReference>
<sequence>MPTRLLTLEDVPALTELLVRNSEHLARSAPLRDGDWLTVERQREAAVQALAEHEAGRRVPMVVLDAAGELAGTLNLNSIIRGAFQSASVGYWISADRTGQGLATVAVADALALAFGPLALHRVQGETQPDNLASQRVLLRNGFVEYGRAPQYLHLGGAWRDCVLFQRLSTD</sequence>
<dbReference type="AlphaFoldDB" id="A0A542ZP13"/>
<dbReference type="Gene3D" id="3.40.630.30">
    <property type="match status" value="1"/>
</dbReference>
<dbReference type="RefSeq" id="WP_141789705.1">
    <property type="nucleotide sequence ID" value="NZ_BAAAKX010000011.1"/>
</dbReference>
<evidence type="ECO:0000313" key="6">
    <source>
        <dbReference type="Proteomes" id="UP000319514"/>
    </source>
</evidence>
<gene>
    <name evidence="5" type="ORF">FB474_3418</name>
</gene>
<evidence type="ECO:0000259" key="4">
    <source>
        <dbReference type="PROSITE" id="PS51186"/>
    </source>
</evidence>
<dbReference type="InterPro" id="IPR051531">
    <property type="entry name" value="N-acetyltransferase"/>
</dbReference>
<dbReference type="GO" id="GO:0005737">
    <property type="term" value="C:cytoplasm"/>
    <property type="evidence" value="ECO:0007669"/>
    <property type="project" value="TreeGrafter"/>
</dbReference>
<dbReference type="EMBL" id="VFOQ01000001">
    <property type="protein sequence ID" value="TQL61989.1"/>
    <property type="molecule type" value="Genomic_DNA"/>
</dbReference>
<keyword evidence="1 5" id="KW-0808">Transferase</keyword>
<dbReference type="Pfam" id="PF13302">
    <property type="entry name" value="Acetyltransf_3"/>
    <property type="match status" value="1"/>
</dbReference>
<evidence type="ECO:0000256" key="1">
    <source>
        <dbReference type="ARBA" id="ARBA00022679"/>
    </source>
</evidence>
<keyword evidence="2" id="KW-0012">Acyltransferase</keyword>